<reference evidence="4" key="1">
    <citation type="submission" date="2016-10" db="EMBL/GenBank/DDBJ databases">
        <authorList>
            <person name="Varghese N."/>
            <person name="Submissions S."/>
        </authorList>
    </citation>
    <scope>NUCLEOTIDE SEQUENCE [LARGE SCALE GENOMIC DNA]</scope>
    <source>
        <strain evidence="4">BS3775</strain>
    </source>
</reference>
<dbReference type="Gene3D" id="3.40.1090.10">
    <property type="entry name" value="Cytosolic phospholipase A2 catalytic domain"/>
    <property type="match status" value="1"/>
</dbReference>
<evidence type="ECO:0000259" key="2">
    <source>
        <dbReference type="Pfam" id="PF01734"/>
    </source>
</evidence>
<dbReference type="SUPFAM" id="SSF52151">
    <property type="entry name" value="FabD/lysophospholipase-like"/>
    <property type="match status" value="1"/>
</dbReference>
<gene>
    <name evidence="3" type="ORF">SAMN04490195_4034</name>
</gene>
<sequence>MSMVLTNCTTHSLPIHGPSSYLAKGERPANAPPGPLVGLALSGGGNRSALFASYVIELLGVLPVSPETGTQPVSFLSTLGFISSVSGGSFAAAYFGMRNPSASPSDFNAMLSPQGIPKAYASFFSDYHVMMNHDWFHAALVRSYLSTLGSWRSQWLVNGLDEAFLDKATFGQLDKRQSLGRSPYLIFNTTHYDTGRRFVMTTIAQPYFCINVEALLTNVLSSSLPVAKQIGVQKAQSNDCDMTDPLTPEGFDRIDNKNSFQIASADIPISYAVVMSAAFPVVVGPVAYQVEGQERLFHVIDGGITDNSGVESLAQLFLNKLKQHEDQHALIVELDAGMPFNNEGTAIKDASTPLSTLVGDPSRLSDIQEQRATLYRRDLWHLANELARCQTSSDNADMTDCPNPGGEIPSASLLVSRLKILPLRHYDLGVDSLRVDVDHDPVAHDIPCHREWNTPETVKSAVRNLRTDFYLKESCDVPLARIAACWAVKQNAPKIQAWFARRSGKSAPELDGFNGRVDQLCPELKGKWTQFNKTPTLNSSWE</sequence>
<protein>
    <submittedName>
        <fullName evidence="3">Patatin-like phospholipase</fullName>
    </submittedName>
</protein>
<feature type="domain" description="PNPLA" evidence="2">
    <location>
        <begin position="39"/>
        <end position="313"/>
    </location>
</feature>
<proteinExistence type="predicted"/>
<keyword evidence="4" id="KW-1185">Reference proteome</keyword>
<evidence type="ECO:0000256" key="1">
    <source>
        <dbReference type="ARBA" id="ARBA00023098"/>
    </source>
</evidence>
<name>A0A1H1HDR6_9PSED</name>
<dbReference type="InterPro" id="IPR016035">
    <property type="entry name" value="Acyl_Trfase/lysoPLipase"/>
</dbReference>
<evidence type="ECO:0000313" key="4">
    <source>
        <dbReference type="Proteomes" id="UP000199570"/>
    </source>
</evidence>
<evidence type="ECO:0000313" key="3">
    <source>
        <dbReference type="EMBL" id="SDR23523.1"/>
    </source>
</evidence>
<organism evidence="3 4">
    <name type="scientific">Pseudomonas moorei</name>
    <dbReference type="NCBI Taxonomy" id="395599"/>
    <lineage>
        <taxon>Bacteria</taxon>
        <taxon>Pseudomonadati</taxon>
        <taxon>Pseudomonadota</taxon>
        <taxon>Gammaproteobacteria</taxon>
        <taxon>Pseudomonadales</taxon>
        <taxon>Pseudomonadaceae</taxon>
        <taxon>Pseudomonas</taxon>
    </lineage>
</organism>
<dbReference type="Pfam" id="PF01734">
    <property type="entry name" value="Patatin"/>
    <property type="match status" value="1"/>
</dbReference>
<dbReference type="EMBL" id="FNKJ01000003">
    <property type="protein sequence ID" value="SDR23523.1"/>
    <property type="molecule type" value="Genomic_DNA"/>
</dbReference>
<accession>A0A1H1HDR6</accession>
<keyword evidence="1" id="KW-0443">Lipid metabolism</keyword>
<dbReference type="AlphaFoldDB" id="A0A1H1HDR6"/>
<dbReference type="GO" id="GO:0006629">
    <property type="term" value="P:lipid metabolic process"/>
    <property type="evidence" value="ECO:0007669"/>
    <property type="project" value="UniProtKB-KW"/>
</dbReference>
<dbReference type="InterPro" id="IPR002641">
    <property type="entry name" value="PNPLA_dom"/>
</dbReference>
<dbReference type="Proteomes" id="UP000199570">
    <property type="component" value="Unassembled WGS sequence"/>
</dbReference>